<comment type="similarity">
    <text evidence="2">Belongs to the membrane fusion protein (MFP) (TC 8.A.1) family.</text>
</comment>
<dbReference type="Gene3D" id="1.10.287.470">
    <property type="entry name" value="Helix hairpin bin"/>
    <property type="match status" value="1"/>
</dbReference>
<dbReference type="PANTHER" id="PTHR32347">
    <property type="entry name" value="EFFLUX SYSTEM COMPONENT YKNX-RELATED"/>
    <property type="match status" value="1"/>
</dbReference>
<evidence type="ECO:0000256" key="1">
    <source>
        <dbReference type="ARBA" id="ARBA00004196"/>
    </source>
</evidence>
<dbReference type="Gene3D" id="6.20.50.140">
    <property type="match status" value="1"/>
</dbReference>
<keyword evidence="3 4" id="KW-0175">Coiled coil</keyword>
<dbReference type="GO" id="GO:0022857">
    <property type="term" value="F:transmembrane transporter activity"/>
    <property type="evidence" value="ECO:0007669"/>
    <property type="project" value="InterPro"/>
</dbReference>
<dbReference type="PANTHER" id="PTHR32347:SF23">
    <property type="entry name" value="BLL5650 PROTEIN"/>
    <property type="match status" value="1"/>
</dbReference>
<feature type="domain" description="YknX-like beta-barrel" evidence="5">
    <location>
        <begin position="335"/>
        <end position="406"/>
    </location>
</feature>
<organism evidence="6">
    <name type="scientific">Caldilinea aerophila</name>
    <dbReference type="NCBI Taxonomy" id="133453"/>
    <lineage>
        <taxon>Bacteria</taxon>
        <taxon>Bacillati</taxon>
        <taxon>Chloroflexota</taxon>
        <taxon>Caldilineae</taxon>
        <taxon>Caldilineales</taxon>
        <taxon>Caldilineaceae</taxon>
        <taxon>Caldilinea</taxon>
    </lineage>
</organism>
<evidence type="ECO:0000256" key="4">
    <source>
        <dbReference type="SAM" id="Coils"/>
    </source>
</evidence>
<gene>
    <name evidence="6" type="ORF">ENQ20_05280</name>
</gene>
<dbReference type="Gene3D" id="2.40.50.100">
    <property type="match status" value="2"/>
</dbReference>
<dbReference type="EMBL" id="DSMG01000058">
    <property type="protein sequence ID" value="HDX30890.1"/>
    <property type="molecule type" value="Genomic_DNA"/>
</dbReference>
<dbReference type="NCBIfam" id="TIGR01730">
    <property type="entry name" value="RND_mfp"/>
    <property type="match status" value="1"/>
</dbReference>
<dbReference type="GO" id="GO:0016020">
    <property type="term" value="C:membrane"/>
    <property type="evidence" value="ECO:0007669"/>
    <property type="project" value="InterPro"/>
</dbReference>
<comment type="caution">
    <text evidence="6">The sequence shown here is derived from an EMBL/GenBank/DDBJ whole genome shotgun (WGS) entry which is preliminary data.</text>
</comment>
<name>A0A7C1JXA8_9CHLR</name>
<dbReference type="InterPro" id="IPR058636">
    <property type="entry name" value="Beta-barrel_YknX"/>
</dbReference>
<accession>A0A7C1JXA8</accession>
<dbReference type="GO" id="GO:0030313">
    <property type="term" value="C:cell envelope"/>
    <property type="evidence" value="ECO:0007669"/>
    <property type="project" value="UniProtKB-SubCell"/>
</dbReference>
<proteinExistence type="inferred from homology"/>
<dbReference type="AlphaFoldDB" id="A0A7C1JXA8"/>
<dbReference type="InterPro" id="IPR050465">
    <property type="entry name" value="UPF0194_transport"/>
</dbReference>
<evidence type="ECO:0000256" key="2">
    <source>
        <dbReference type="ARBA" id="ARBA00009477"/>
    </source>
</evidence>
<dbReference type="InterPro" id="IPR006143">
    <property type="entry name" value="RND_pump_MFP"/>
</dbReference>
<sequence>MKRFFVVLMVVALVGAGGWYIYDRYIAPVQAQSNTPTYETFVVQRGSIASTVSATGSIEPNNQVSLVFRNIGTVNEVLVEVGQPVQRGQLLAQLDVTDLTLALANAKVSQEIAAAQLAKLEAPPDPMDVAAAQAAVEVAQAGVASAEAALASAQAAYRNLFAGPSEAQQVINEAQLRQAEIALKQAQQAYNKIRDLPDAGMYPQAQQLEQATANYELAKAQVAKTTEPVSEAQRAQALNQIAQAQSAIRQAQAQVVNARNNLNKLLEGPKEEDLTIARAQLKQAQLNVLQAENALANARLIAPIDGVVSQVNIKAGEIANNARPAIVLTDLSRFKMKVLVDEIDVRQVAVGQPVRLSVDALPGAEITGKVTEISPTASNVGGVVAYEVTVVPDPTEEPLRVGMSATAIITTANVDDVVLAPNRFITIDRTTGEAYVFKMVNGEPVRQRVELGLRNERESQILAGLQEGDQIALVTQTSEERLRGALFGGN</sequence>
<evidence type="ECO:0000313" key="6">
    <source>
        <dbReference type="EMBL" id="HDX30890.1"/>
    </source>
</evidence>
<evidence type="ECO:0000259" key="5">
    <source>
        <dbReference type="Pfam" id="PF25990"/>
    </source>
</evidence>
<dbReference type="SUPFAM" id="SSF111369">
    <property type="entry name" value="HlyD-like secretion proteins"/>
    <property type="match status" value="2"/>
</dbReference>
<evidence type="ECO:0000256" key="3">
    <source>
        <dbReference type="ARBA" id="ARBA00023054"/>
    </source>
</evidence>
<dbReference type="Gene3D" id="2.40.30.170">
    <property type="match status" value="1"/>
</dbReference>
<feature type="coiled-coil region" evidence="4">
    <location>
        <begin position="234"/>
        <end position="301"/>
    </location>
</feature>
<dbReference type="Pfam" id="PF25990">
    <property type="entry name" value="Beta-barrel_YknX"/>
    <property type="match status" value="1"/>
</dbReference>
<protein>
    <submittedName>
        <fullName evidence="6">Efflux RND transporter periplasmic adaptor subunit</fullName>
    </submittedName>
</protein>
<comment type="subcellular location">
    <subcellularLocation>
        <location evidence="1">Cell envelope</location>
    </subcellularLocation>
</comment>
<reference evidence="6" key="1">
    <citation type="journal article" date="2020" name="mSystems">
        <title>Genome- and Community-Level Interaction Insights into Carbon Utilization and Element Cycling Functions of Hydrothermarchaeota in Hydrothermal Sediment.</title>
        <authorList>
            <person name="Zhou Z."/>
            <person name="Liu Y."/>
            <person name="Xu W."/>
            <person name="Pan J."/>
            <person name="Luo Z.H."/>
            <person name="Li M."/>
        </authorList>
    </citation>
    <scope>NUCLEOTIDE SEQUENCE [LARGE SCALE GENOMIC DNA]</scope>
    <source>
        <strain evidence="6">SpSt-289</strain>
    </source>
</reference>